<dbReference type="EMBL" id="GEEE01002233">
    <property type="protein sequence ID" value="JAP60992.1"/>
    <property type="molecule type" value="Transcribed_RNA"/>
</dbReference>
<protein>
    <recommendedName>
        <fullName evidence="5">CX domain-containing protein</fullName>
    </recommendedName>
</protein>
<sequence length="275" mass="29790">MRVIVFVLLLATFLVLFSDCKPSRSKVGFSSYGKRSRHSFIGSRSSGLSMSRKSALLGTAAGLAGAYIGFKLASHDHLNPHTYPGRYTVCEGPRQELNQYGMMTTYQYTVCPMSAPYCCRSYDYIGERCCPGEMRVFQPAFTMGSVFGSLLVIGLFCALLYFCCFRQRRRNRCSSMHPRATVLASVDQDPPVLPVPVSKPTISDPPPPYPTAPLGPQPYAPPPYQPPTIGSVWDSPPIAPGNPGLSYPPPPPAPGAPNPNTGSGWNAPAPPYPPN</sequence>
<evidence type="ECO:0000256" key="3">
    <source>
        <dbReference type="SAM" id="SignalP"/>
    </source>
</evidence>
<evidence type="ECO:0008006" key="5">
    <source>
        <dbReference type="Google" id="ProtNLM"/>
    </source>
</evidence>
<accession>A0A0V0J5J4</accession>
<evidence type="ECO:0000313" key="4">
    <source>
        <dbReference type="EMBL" id="JAP60992.1"/>
    </source>
</evidence>
<feature type="region of interest" description="Disordered" evidence="1">
    <location>
        <begin position="194"/>
        <end position="275"/>
    </location>
</feature>
<keyword evidence="2" id="KW-0812">Transmembrane</keyword>
<evidence type="ECO:0000256" key="1">
    <source>
        <dbReference type="SAM" id="MobiDB-lite"/>
    </source>
</evidence>
<keyword evidence="3" id="KW-0732">Signal</keyword>
<feature type="signal peptide" evidence="3">
    <location>
        <begin position="1"/>
        <end position="25"/>
    </location>
</feature>
<gene>
    <name evidence="4" type="ORF">TR122310</name>
</gene>
<feature type="chain" id="PRO_5006866718" description="CX domain-containing protein" evidence="3">
    <location>
        <begin position="26"/>
        <end position="275"/>
    </location>
</feature>
<keyword evidence="2" id="KW-1133">Transmembrane helix</keyword>
<evidence type="ECO:0000256" key="2">
    <source>
        <dbReference type="SAM" id="Phobius"/>
    </source>
</evidence>
<feature type="compositionally biased region" description="Pro residues" evidence="1">
    <location>
        <begin position="246"/>
        <end position="257"/>
    </location>
</feature>
<feature type="transmembrane region" description="Helical" evidence="2">
    <location>
        <begin position="140"/>
        <end position="162"/>
    </location>
</feature>
<reference evidence="4" key="1">
    <citation type="submission" date="2016-01" db="EMBL/GenBank/DDBJ databases">
        <title>Reference transcriptome for the parasite Schistocephalus solidus: insights into the molecular evolution of parasitism.</title>
        <authorList>
            <person name="Hebert F.O."/>
            <person name="Grambauer S."/>
            <person name="Barber I."/>
            <person name="Landry C.R."/>
            <person name="Aubin-Horth N."/>
        </authorList>
    </citation>
    <scope>NUCLEOTIDE SEQUENCE</scope>
</reference>
<dbReference type="AlphaFoldDB" id="A0A0V0J5J4"/>
<organism evidence="4">
    <name type="scientific">Schistocephalus solidus</name>
    <name type="common">Tapeworm</name>
    <dbReference type="NCBI Taxonomy" id="70667"/>
    <lineage>
        <taxon>Eukaryota</taxon>
        <taxon>Metazoa</taxon>
        <taxon>Spiralia</taxon>
        <taxon>Lophotrochozoa</taxon>
        <taxon>Platyhelminthes</taxon>
        <taxon>Cestoda</taxon>
        <taxon>Eucestoda</taxon>
        <taxon>Diphyllobothriidea</taxon>
        <taxon>Diphyllobothriidae</taxon>
        <taxon>Schistocephalus</taxon>
    </lineage>
</organism>
<name>A0A0V0J5J4_SCHSO</name>
<proteinExistence type="predicted"/>
<keyword evidence="2" id="KW-0472">Membrane</keyword>
<feature type="compositionally biased region" description="Pro residues" evidence="1">
    <location>
        <begin position="203"/>
        <end position="226"/>
    </location>
</feature>